<feature type="compositionally biased region" description="Polar residues" evidence="1">
    <location>
        <begin position="11"/>
        <end position="23"/>
    </location>
</feature>
<dbReference type="AlphaFoldDB" id="A0A8S9KEM1"/>
<feature type="compositionally biased region" description="Polar residues" evidence="1">
    <location>
        <begin position="324"/>
        <end position="335"/>
    </location>
</feature>
<dbReference type="PANTHER" id="PTHR31111">
    <property type="entry name" value="BNAA05G37150D PROTEIN-RELATED"/>
    <property type="match status" value="1"/>
</dbReference>
<proteinExistence type="predicted"/>
<name>A0A8S9KEM1_BRACR</name>
<dbReference type="InterPro" id="IPR001810">
    <property type="entry name" value="F-box_dom"/>
</dbReference>
<reference evidence="3" key="1">
    <citation type="submission" date="2019-12" db="EMBL/GenBank/DDBJ databases">
        <title>Genome sequencing and annotation of Brassica cretica.</title>
        <authorList>
            <person name="Studholme D.J."/>
            <person name="Sarris P.F."/>
        </authorList>
    </citation>
    <scope>NUCLEOTIDE SEQUENCE</scope>
    <source>
        <strain evidence="3">PFS-102/07</strain>
        <tissue evidence="3">Leaf</tissue>
    </source>
</reference>
<feature type="domain" description="F-box" evidence="2">
    <location>
        <begin position="29"/>
        <end position="69"/>
    </location>
</feature>
<dbReference type="Pfam" id="PF00646">
    <property type="entry name" value="F-box"/>
    <property type="match status" value="1"/>
</dbReference>
<sequence length="353" mass="40690">MESRLQKDHQTFLTRSSNSTNAEEYSEPIPADLIIEIVLRLPTKSVARCRCVSKFWSSTLRRQDFTEIFFARYFSQPDQLLFACVKDNGTEDVFVWKICNPSTRQCFTLPELKTHKEFSLVRTFFGYDPIEKQVKVLTITGEHEEEDNAISDDEHHVLTLETDKISWRRIECGTPHSPSSGTSLCISGVLYYRASEKAFSNASMIVCFELLSEKYKFIRVRESSIGAVLHPTTTLINLYNGKLASLMVERYYINAEAIISFDMWVLQDPGKQEWSKHTYKFLISRNEVRGDKFYSVGVTGKLTYATCHNRVRGKLTYATCHNYTPHQTRSHQGNTADAPPPENQRMRNSKMSR</sequence>
<feature type="compositionally biased region" description="Basic and acidic residues" evidence="1">
    <location>
        <begin position="1"/>
        <end position="10"/>
    </location>
</feature>
<dbReference type="NCBIfam" id="TIGR01640">
    <property type="entry name" value="F_box_assoc_1"/>
    <property type="match status" value="1"/>
</dbReference>
<accession>A0A8S9KEM1</accession>
<feature type="region of interest" description="Disordered" evidence="1">
    <location>
        <begin position="1"/>
        <end position="24"/>
    </location>
</feature>
<dbReference type="SMART" id="SM00256">
    <property type="entry name" value="FBOX"/>
    <property type="match status" value="1"/>
</dbReference>
<evidence type="ECO:0000256" key="1">
    <source>
        <dbReference type="SAM" id="MobiDB-lite"/>
    </source>
</evidence>
<gene>
    <name evidence="3" type="ORF">F2Q70_00043088</name>
</gene>
<feature type="region of interest" description="Disordered" evidence="1">
    <location>
        <begin position="324"/>
        <end position="353"/>
    </location>
</feature>
<evidence type="ECO:0000313" key="3">
    <source>
        <dbReference type="EMBL" id="KAF2592247.1"/>
    </source>
</evidence>
<dbReference type="Pfam" id="PF08268">
    <property type="entry name" value="FBA_3"/>
    <property type="match status" value="1"/>
</dbReference>
<dbReference type="PANTHER" id="PTHR31111:SF99">
    <property type="entry name" value="F-BOX PROTEIN DOR"/>
    <property type="match status" value="1"/>
</dbReference>
<dbReference type="CDD" id="cd22157">
    <property type="entry name" value="F-box_AtFBW1-like"/>
    <property type="match status" value="1"/>
</dbReference>
<dbReference type="InterPro" id="IPR013187">
    <property type="entry name" value="F-box-assoc_dom_typ3"/>
</dbReference>
<protein>
    <recommendedName>
        <fullName evidence="2">F-box domain-containing protein</fullName>
    </recommendedName>
</protein>
<dbReference type="SUPFAM" id="SSF81383">
    <property type="entry name" value="F-box domain"/>
    <property type="match status" value="1"/>
</dbReference>
<evidence type="ECO:0000259" key="2">
    <source>
        <dbReference type="SMART" id="SM00256"/>
    </source>
</evidence>
<dbReference type="InterPro" id="IPR036047">
    <property type="entry name" value="F-box-like_dom_sf"/>
</dbReference>
<dbReference type="InterPro" id="IPR017451">
    <property type="entry name" value="F-box-assoc_interact_dom"/>
</dbReference>
<dbReference type="EMBL" id="QGKY02000164">
    <property type="protein sequence ID" value="KAF2592247.1"/>
    <property type="molecule type" value="Genomic_DNA"/>
</dbReference>
<organism evidence="3">
    <name type="scientific">Brassica cretica</name>
    <name type="common">Mustard</name>
    <dbReference type="NCBI Taxonomy" id="69181"/>
    <lineage>
        <taxon>Eukaryota</taxon>
        <taxon>Viridiplantae</taxon>
        <taxon>Streptophyta</taxon>
        <taxon>Embryophyta</taxon>
        <taxon>Tracheophyta</taxon>
        <taxon>Spermatophyta</taxon>
        <taxon>Magnoliopsida</taxon>
        <taxon>eudicotyledons</taxon>
        <taxon>Gunneridae</taxon>
        <taxon>Pentapetalae</taxon>
        <taxon>rosids</taxon>
        <taxon>malvids</taxon>
        <taxon>Brassicales</taxon>
        <taxon>Brassicaceae</taxon>
        <taxon>Brassiceae</taxon>
        <taxon>Brassica</taxon>
    </lineage>
</organism>
<comment type="caution">
    <text evidence="3">The sequence shown here is derived from an EMBL/GenBank/DDBJ whole genome shotgun (WGS) entry which is preliminary data.</text>
</comment>